<name>A0ABT9VQY0_9BACI</name>
<evidence type="ECO:0000256" key="1">
    <source>
        <dbReference type="SAM" id="Phobius"/>
    </source>
</evidence>
<feature type="transmembrane region" description="Helical" evidence="1">
    <location>
        <begin position="5"/>
        <end position="38"/>
    </location>
</feature>
<keyword evidence="1" id="KW-0812">Transmembrane</keyword>
<dbReference type="PROSITE" id="PS51257">
    <property type="entry name" value="PROKAR_LIPOPROTEIN"/>
    <property type="match status" value="1"/>
</dbReference>
<dbReference type="EMBL" id="JAUSTR010000014">
    <property type="protein sequence ID" value="MDQ0163376.1"/>
    <property type="molecule type" value="Genomic_DNA"/>
</dbReference>
<keyword evidence="1" id="KW-1133">Transmembrane helix</keyword>
<accession>A0ABT9VQY0</accession>
<gene>
    <name evidence="2" type="ORF">J2S06_002456</name>
</gene>
<feature type="transmembrane region" description="Helical" evidence="1">
    <location>
        <begin position="50"/>
        <end position="83"/>
    </location>
</feature>
<dbReference type="RefSeq" id="WP_419152499.1">
    <property type="nucleotide sequence ID" value="NZ_JAUSTR010000014.1"/>
</dbReference>
<keyword evidence="3" id="KW-1185">Reference proteome</keyword>
<sequence length="114" mass="12915">MKKIVLLTVGIILACIFLAHLGPMIGLIISSVIFYYAFKEFMKADKTFVKVLLGIIAVIALIATLSNVPAFVGLVALVGLYYIYKNWKKEKESPEVDDPFTNFEREWQKLQKTN</sequence>
<comment type="caution">
    <text evidence="2">The sequence shown here is derived from an EMBL/GenBank/DDBJ whole genome shotgun (WGS) entry which is preliminary data.</text>
</comment>
<proteinExistence type="predicted"/>
<organism evidence="2 3">
    <name type="scientific">Aeribacillus alveayuensis</name>
    <dbReference type="NCBI Taxonomy" id="279215"/>
    <lineage>
        <taxon>Bacteria</taxon>
        <taxon>Bacillati</taxon>
        <taxon>Bacillota</taxon>
        <taxon>Bacilli</taxon>
        <taxon>Bacillales</taxon>
        <taxon>Bacillaceae</taxon>
        <taxon>Aeribacillus</taxon>
    </lineage>
</organism>
<dbReference type="Proteomes" id="UP001225646">
    <property type="component" value="Unassembled WGS sequence"/>
</dbReference>
<evidence type="ECO:0000313" key="2">
    <source>
        <dbReference type="EMBL" id="MDQ0163376.1"/>
    </source>
</evidence>
<evidence type="ECO:0000313" key="3">
    <source>
        <dbReference type="Proteomes" id="UP001225646"/>
    </source>
</evidence>
<keyword evidence="1" id="KW-0472">Membrane</keyword>
<protein>
    <submittedName>
        <fullName evidence="2">Lia operon protein LiaI</fullName>
    </submittedName>
</protein>
<reference evidence="2 3" key="1">
    <citation type="submission" date="2023-07" db="EMBL/GenBank/DDBJ databases">
        <title>Genomic Encyclopedia of Type Strains, Phase IV (KMG-IV): sequencing the most valuable type-strain genomes for metagenomic binning, comparative biology and taxonomic classification.</title>
        <authorList>
            <person name="Goeker M."/>
        </authorList>
    </citation>
    <scope>NUCLEOTIDE SEQUENCE [LARGE SCALE GENOMIC DNA]</scope>
    <source>
        <strain evidence="2 3">DSM 19092</strain>
    </source>
</reference>